<feature type="domain" description="ABC transporter" evidence="7">
    <location>
        <begin position="46"/>
        <end position="266"/>
    </location>
</feature>
<reference evidence="8 9" key="1">
    <citation type="submission" date="2019-09" db="EMBL/GenBank/DDBJ databases">
        <title>Segnochrobactrum spirostomi gen. nov., sp. nov., isolated from the ciliate Spirostomum cf. yagiui and description of a novel family, Segnochrobactraceae fam. nov. within the order Rhizobiales of the class Alphaproteobacteria.</title>
        <authorList>
            <person name="Akter S."/>
            <person name="Shazib S.U.A."/>
            <person name="Shin M.K."/>
        </authorList>
    </citation>
    <scope>NUCLEOTIDE SEQUENCE [LARGE SCALE GENOMIC DNA]</scope>
    <source>
        <strain evidence="8 9">Sp-1</strain>
    </source>
</reference>
<keyword evidence="5" id="KW-1278">Translocase</keyword>
<dbReference type="PANTHER" id="PTHR24220">
    <property type="entry name" value="IMPORT ATP-BINDING PROTEIN"/>
    <property type="match status" value="1"/>
</dbReference>
<keyword evidence="3" id="KW-0547">Nucleotide-binding</keyword>
<dbReference type="InterPro" id="IPR027417">
    <property type="entry name" value="P-loop_NTPase"/>
</dbReference>
<keyword evidence="1" id="KW-0813">Transport</keyword>
<evidence type="ECO:0000256" key="2">
    <source>
        <dbReference type="ARBA" id="ARBA00022519"/>
    </source>
</evidence>
<evidence type="ECO:0000313" key="9">
    <source>
        <dbReference type="Proteomes" id="UP000332515"/>
    </source>
</evidence>
<dbReference type="Gene3D" id="3.40.50.300">
    <property type="entry name" value="P-loop containing nucleotide triphosphate hydrolases"/>
    <property type="match status" value="1"/>
</dbReference>
<keyword evidence="9" id="KW-1185">Reference proteome</keyword>
<accession>A0A6A7XZN2</accession>
<dbReference type="PROSITE" id="PS00211">
    <property type="entry name" value="ABC_TRANSPORTER_1"/>
    <property type="match status" value="1"/>
</dbReference>
<keyword evidence="4 8" id="KW-0067">ATP-binding</keyword>
<protein>
    <submittedName>
        <fullName evidence="8">ABC transporter ATP-binding protein</fullName>
    </submittedName>
</protein>
<comment type="similarity">
    <text evidence="6">Belongs to the ABC transporter superfamily. Macrolide exporter (TC 3.A.1.122) family.</text>
</comment>
<dbReference type="RefSeq" id="WP_153479557.1">
    <property type="nucleotide sequence ID" value="NZ_VWNA01000001.1"/>
</dbReference>
<dbReference type="GO" id="GO:0089705">
    <property type="term" value="P:protein localization to outer membrane"/>
    <property type="evidence" value="ECO:0007669"/>
    <property type="project" value="TreeGrafter"/>
</dbReference>
<dbReference type="EMBL" id="VWNA01000001">
    <property type="protein sequence ID" value="MQT12270.1"/>
    <property type="molecule type" value="Genomic_DNA"/>
</dbReference>
<sequence length="266" mass="28311">MSDPVSTQPAEATDANGAPAGALRAAAKAAPARAPAKLRRVANEALGLSGIERRYKEGNGTLEVLRGVDLTIAPGEIVALVAPSGAGKSTLLHIAGLLERPDAGEVRIGGLPCVDLPDAERTRIRRLSIGFVYQFHHLLPDFTALENVVMPQRLAGLSKKEAERRARELLGYLKIDQRAGHRPAELSGGERQRVAIARAVVNAPRVLLADEPTGNLDPKTADHVFSALGALVRASGLAALIVTHNLELAHRMDRRLTLVDGRITAF</sequence>
<dbReference type="GO" id="GO:0098796">
    <property type="term" value="C:membrane protein complex"/>
    <property type="evidence" value="ECO:0007669"/>
    <property type="project" value="UniProtKB-ARBA"/>
</dbReference>
<evidence type="ECO:0000259" key="7">
    <source>
        <dbReference type="PROSITE" id="PS50893"/>
    </source>
</evidence>
<dbReference type="PANTHER" id="PTHR24220:SF689">
    <property type="entry name" value="LIPOPROTEIN-RELEASING SYSTEM ATP-BINDING PROTEIN LOLD"/>
    <property type="match status" value="1"/>
</dbReference>
<keyword evidence="2" id="KW-1003">Cell membrane</keyword>
<dbReference type="Proteomes" id="UP000332515">
    <property type="component" value="Unassembled WGS sequence"/>
</dbReference>
<dbReference type="InterPro" id="IPR015854">
    <property type="entry name" value="ABC_transpr_LolD-like"/>
</dbReference>
<comment type="caution">
    <text evidence="8">The sequence shown here is derived from an EMBL/GenBank/DDBJ whole genome shotgun (WGS) entry which is preliminary data.</text>
</comment>
<name>A0A6A7XZN2_9HYPH</name>
<evidence type="ECO:0000256" key="3">
    <source>
        <dbReference type="ARBA" id="ARBA00022741"/>
    </source>
</evidence>
<gene>
    <name evidence="8" type="ORF">F0357_06255</name>
</gene>
<keyword evidence="2" id="KW-0997">Cell inner membrane</keyword>
<dbReference type="GO" id="GO:0005524">
    <property type="term" value="F:ATP binding"/>
    <property type="evidence" value="ECO:0007669"/>
    <property type="project" value="UniProtKB-KW"/>
</dbReference>
<dbReference type="InterPro" id="IPR017871">
    <property type="entry name" value="ABC_transporter-like_CS"/>
</dbReference>
<dbReference type="FunFam" id="3.40.50.300:FF:000032">
    <property type="entry name" value="Export ABC transporter ATP-binding protein"/>
    <property type="match status" value="1"/>
</dbReference>
<evidence type="ECO:0000313" key="8">
    <source>
        <dbReference type="EMBL" id="MQT12270.1"/>
    </source>
</evidence>
<dbReference type="PROSITE" id="PS50893">
    <property type="entry name" value="ABC_TRANSPORTER_2"/>
    <property type="match status" value="1"/>
</dbReference>
<proteinExistence type="inferred from homology"/>
<evidence type="ECO:0000256" key="4">
    <source>
        <dbReference type="ARBA" id="ARBA00022840"/>
    </source>
</evidence>
<dbReference type="InterPro" id="IPR003439">
    <property type="entry name" value="ABC_transporter-like_ATP-bd"/>
</dbReference>
<dbReference type="AlphaFoldDB" id="A0A6A7XZN2"/>
<evidence type="ECO:0000256" key="5">
    <source>
        <dbReference type="ARBA" id="ARBA00022967"/>
    </source>
</evidence>
<dbReference type="Pfam" id="PF00005">
    <property type="entry name" value="ABC_tran"/>
    <property type="match status" value="1"/>
</dbReference>
<dbReference type="SUPFAM" id="SSF52540">
    <property type="entry name" value="P-loop containing nucleoside triphosphate hydrolases"/>
    <property type="match status" value="1"/>
</dbReference>
<dbReference type="GO" id="GO:0016887">
    <property type="term" value="F:ATP hydrolysis activity"/>
    <property type="evidence" value="ECO:0007669"/>
    <property type="project" value="InterPro"/>
</dbReference>
<organism evidence="8 9">
    <name type="scientific">Segnochrobactrum spirostomi</name>
    <dbReference type="NCBI Taxonomy" id="2608987"/>
    <lineage>
        <taxon>Bacteria</taxon>
        <taxon>Pseudomonadati</taxon>
        <taxon>Pseudomonadota</taxon>
        <taxon>Alphaproteobacteria</taxon>
        <taxon>Hyphomicrobiales</taxon>
        <taxon>Segnochrobactraceae</taxon>
        <taxon>Segnochrobactrum</taxon>
    </lineage>
</organism>
<dbReference type="GO" id="GO:0022857">
    <property type="term" value="F:transmembrane transporter activity"/>
    <property type="evidence" value="ECO:0007669"/>
    <property type="project" value="TreeGrafter"/>
</dbReference>
<dbReference type="InterPro" id="IPR017911">
    <property type="entry name" value="MacB-like_ATP-bd"/>
</dbReference>
<keyword evidence="2" id="KW-0472">Membrane</keyword>
<dbReference type="CDD" id="cd03255">
    <property type="entry name" value="ABC_MJ0796_LolCDE_FtsE"/>
    <property type="match status" value="1"/>
</dbReference>
<dbReference type="GO" id="GO:0044874">
    <property type="term" value="P:lipoprotein localization to outer membrane"/>
    <property type="evidence" value="ECO:0007669"/>
    <property type="project" value="TreeGrafter"/>
</dbReference>
<evidence type="ECO:0000256" key="6">
    <source>
        <dbReference type="ARBA" id="ARBA00038388"/>
    </source>
</evidence>
<dbReference type="GO" id="GO:0005886">
    <property type="term" value="C:plasma membrane"/>
    <property type="evidence" value="ECO:0007669"/>
    <property type="project" value="TreeGrafter"/>
</dbReference>
<dbReference type="SMART" id="SM00382">
    <property type="entry name" value="AAA"/>
    <property type="match status" value="1"/>
</dbReference>
<evidence type="ECO:0000256" key="1">
    <source>
        <dbReference type="ARBA" id="ARBA00022448"/>
    </source>
</evidence>
<dbReference type="InterPro" id="IPR003593">
    <property type="entry name" value="AAA+_ATPase"/>
</dbReference>